<dbReference type="EMBL" id="JAGIQL010000086">
    <property type="protein sequence ID" value="MBP0459796.1"/>
    <property type="molecule type" value="Genomic_DNA"/>
</dbReference>
<keyword evidence="2" id="KW-1185">Reference proteome</keyword>
<reference evidence="1" key="1">
    <citation type="submission" date="2021-03" db="EMBL/GenBank/DDBJ databases">
        <title>Whole genome sequence of Streptomyces bomunensis MMS17-BM035.</title>
        <authorList>
            <person name="Lee J.H."/>
        </authorList>
    </citation>
    <scope>NUCLEOTIDE SEQUENCE</scope>
    <source>
        <strain evidence="1">MMS17-BM035</strain>
    </source>
</reference>
<dbReference type="Proteomes" id="UP000670475">
    <property type="component" value="Unassembled WGS sequence"/>
</dbReference>
<dbReference type="AlphaFoldDB" id="A0A940MIC4"/>
<gene>
    <name evidence="1" type="ORF">JFN87_20195</name>
</gene>
<dbReference type="InterPro" id="IPR046732">
    <property type="entry name" value="DUF6624"/>
</dbReference>
<evidence type="ECO:0000313" key="1">
    <source>
        <dbReference type="EMBL" id="MBP0459796.1"/>
    </source>
</evidence>
<organism evidence="1 2">
    <name type="scientific">Streptomyces montanisoli</name>
    <dbReference type="NCBI Taxonomy" id="2798581"/>
    <lineage>
        <taxon>Bacteria</taxon>
        <taxon>Bacillati</taxon>
        <taxon>Actinomycetota</taxon>
        <taxon>Actinomycetes</taxon>
        <taxon>Kitasatosporales</taxon>
        <taxon>Streptomycetaceae</taxon>
        <taxon>Streptomyces</taxon>
    </lineage>
</organism>
<protein>
    <submittedName>
        <fullName evidence="1">Uncharacterized protein</fullName>
    </submittedName>
</protein>
<name>A0A940MIC4_9ACTN</name>
<evidence type="ECO:0000313" key="2">
    <source>
        <dbReference type="Proteomes" id="UP000670475"/>
    </source>
</evidence>
<accession>A0A940MIC4</accession>
<dbReference type="Pfam" id="PF20329">
    <property type="entry name" value="DUF6624"/>
    <property type="match status" value="1"/>
</dbReference>
<proteinExistence type="predicted"/>
<comment type="caution">
    <text evidence="1">The sequence shown here is derived from an EMBL/GenBank/DDBJ whole genome shotgun (WGS) entry which is preliminary data.</text>
</comment>
<sequence length="167" mass="18191">MARELVDRIAQDGRLTTQAQRLPGAQMRRRVARCRAVNAAALREIVEESGWPTAELVGEEASTAALMILLHADDLALKLACRDLITDAVERGQCPPIHAAYATDHCAVELGRPQPYGTRYTPLGRPYPVADPDGVDARRVAVGLRTMAAEQQALAEIQLRRLSRASA</sequence>